<sequence>MSRSMTDLADVPSAEPLLAALPAPLRAAAARRYAEHGPLLYQRLAGLYGACPGFGQWYETLLATVGGLLAARPADLLALDARRAAEPDWFLRQDMLGYSAYASRFGGDLAGVGRRIGHLRALGVTYLHLLPFLRARAGENDGGFAVASFDEVDPALGSMADLETLCGQLRDAGISLCADFVLNHVADDHAWARGAMAGDARLRKFFHVFPDRAMPERYESTLGQVFPEAAPGNFTQVPAMEGWVWTTFYPFQWDLNYANPEVLAEIAAALLRLANRGVEVFRLDSTAFLWKREGTACMNQPEVHALLQALRAIVGIAAPAVLLKAEAIVPTRDLPAYLGDAGKPECHLAYHSTLMAAGWAALAEQDTELLRAVIARTPNPPPGASWLTYVRCHDDIGWKILLDEAGGAAGRLAAVARFFHGEGGTYAAGVPFQNGAAAPSDGTITATNGMAAALTGFETAEGPLAREMALRRLLLVHGVALAFGGMPMLYMGDELGMSNDHAYRTDAQRAHDTRWVQRPVFDDDSLARRDDPDTWSGRVFHALRALVEERRQCPALAADVPRKLLPVPDDALLALARGDDFLALFNFSERTMVVDLPALGAGTWPGYSGKVELAPWSMLWLRR</sequence>
<dbReference type="AlphaFoldDB" id="A0AA87XYH9"/>
<gene>
    <name evidence="2" type="ORF">GCM10007387_35690</name>
</gene>
<dbReference type="Pfam" id="PF00128">
    <property type="entry name" value="Alpha-amylase"/>
    <property type="match status" value="1"/>
</dbReference>
<dbReference type="RefSeq" id="WP_229420527.1">
    <property type="nucleotide sequence ID" value="NZ_BMWV01000008.1"/>
</dbReference>
<dbReference type="InterPro" id="IPR013780">
    <property type="entry name" value="Glyco_hydro_b"/>
</dbReference>
<dbReference type="PANTHER" id="PTHR10357:SF213">
    <property type="entry name" value="ALPHA AMYLASE CATALYTIC REGION"/>
    <property type="match status" value="1"/>
</dbReference>
<dbReference type="SUPFAM" id="SSF51445">
    <property type="entry name" value="(Trans)glycosidases"/>
    <property type="match status" value="1"/>
</dbReference>
<dbReference type="InterPro" id="IPR017853">
    <property type="entry name" value="GH"/>
</dbReference>
<accession>A0AA87XYH9</accession>
<dbReference type="SMART" id="SM00642">
    <property type="entry name" value="Aamy"/>
    <property type="match status" value="1"/>
</dbReference>
<evidence type="ECO:0000259" key="1">
    <source>
        <dbReference type="SMART" id="SM00642"/>
    </source>
</evidence>
<dbReference type="PANTHER" id="PTHR10357">
    <property type="entry name" value="ALPHA-AMYLASE FAMILY MEMBER"/>
    <property type="match status" value="1"/>
</dbReference>
<dbReference type="GO" id="GO:0005975">
    <property type="term" value="P:carbohydrate metabolic process"/>
    <property type="evidence" value="ECO:0007669"/>
    <property type="project" value="InterPro"/>
</dbReference>
<reference evidence="2" key="2">
    <citation type="submission" date="2022-12" db="EMBL/GenBank/DDBJ databases">
        <authorList>
            <person name="Sun Q."/>
            <person name="Kim S."/>
        </authorList>
    </citation>
    <scope>NUCLEOTIDE SEQUENCE</scope>
    <source>
        <strain evidence="2">KCTC 12343</strain>
    </source>
</reference>
<dbReference type="Gene3D" id="2.60.40.1180">
    <property type="entry name" value="Golgi alpha-mannosidase II"/>
    <property type="match status" value="1"/>
</dbReference>
<dbReference type="Proteomes" id="UP000628442">
    <property type="component" value="Unassembled WGS sequence"/>
</dbReference>
<dbReference type="Gene3D" id="3.20.20.80">
    <property type="entry name" value="Glycosidases"/>
    <property type="match status" value="1"/>
</dbReference>
<dbReference type="Gene3D" id="3.90.400.10">
    <property type="entry name" value="Oligo-1,6-glucosidase, Domain 2"/>
    <property type="match status" value="1"/>
</dbReference>
<dbReference type="EMBL" id="BMWV01000008">
    <property type="protein sequence ID" value="GGY50247.1"/>
    <property type="molecule type" value="Genomic_DNA"/>
</dbReference>
<proteinExistence type="predicted"/>
<dbReference type="InterPro" id="IPR006047">
    <property type="entry name" value="GH13_cat_dom"/>
</dbReference>
<name>A0AA87XYH9_9BURK</name>
<evidence type="ECO:0000313" key="2">
    <source>
        <dbReference type="EMBL" id="GGY50247.1"/>
    </source>
</evidence>
<evidence type="ECO:0000313" key="3">
    <source>
        <dbReference type="Proteomes" id="UP000628442"/>
    </source>
</evidence>
<comment type="caution">
    <text evidence="2">The sequence shown here is derived from an EMBL/GenBank/DDBJ whole genome shotgun (WGS) entry which is preliminary data.</text>
</comment>
<protein>
    <submittedName>
        <fullName evidence="2">Amylosucrase</fullName>
    </submittedName>
</protein>
<dbReference type="Gene3D" id="1.10.1740.10">
    <property type="match status" value="1"/>
</dbReference>
<feature type="domain" description="Glycosyl hydrolase family 13 catalytic" evidence="1">
    <location>
        <begin position="99"/>
        <end position="550"/>
    </location>
</feature>
<reference evidence="2" key="1">
    <citation type="journal article" date="2014" name="Int. J. Syst. Evol. Microbiol.">
        <title>Complete genome sequence of Corynebacterium casei LMG S-19264T (=DSM 44701T), isolated from a smear-ripened cheese.</title>
        <authorList>
            <consortium name="US DOE Joint Genome Institute (JGI-PGF)"/>
            <person name="Walter F."/>
            <person name="Albersmeier A."/>
            <person name="Kalinowski J."/>
            <person name="Ruckert C."/>
        </authorList>
    </citation>
    <scope>NUCLEOTIDE SEQUENCE</scope>
    <source>
        <strain evidence="2">KCTC 12343</strain>
    </source>
</reference>
<dbReference type="InterPro" id="IPR045857">
    <property type="entry name" value="O16G_dom_2"/>
</dbReference>
<organism evidence="2 3">
    <name type="scientific">Pseudoduganella albidiflava</name>
    <dbReference type="NCBI Taxonomy" id="321983"/>
    <lineage>
        <taxon>Bacteria</taxon>
        <taxon>Pseudomonadati</taxon>
        <taxon>Pseudomonadota</taxon>
        <taxon>Betaproteobacteria</taxon>
        <taxon>Burkholderiales</taxon>
        <taxon>Oxalobacteraceae</taxon>
        <taxon>Telluria group</taxon>
        <taxon>Pseudoduganella</taxon>
    </lineage>
</organism>